<reference evidence="2" key="2">
    <citation type="submission" date="2020-09" db="EMBL/GenBank/DDBJ databases">
        <authorList>
            <person name="Sun Q."/>
            <person name="Ohkuma M."/>
        </authorList>
    </citation>
    <scope>NUCLEOTIDE SEQUENCE</scope>
    <source>
        <strain evidence="2">JCM 4956</strain>
    </source>
</reference>
<dbReference type="Proteomes" id="UP000645555">
    <property type="component" value="Unassembled WGS sequence"/>
</dbReference>
<evidence type="ECO:0000313" key="2">
    <source>
        <dbReference type="EMBL" id="GGX40406.1"/>
    </source>
</evidence>
<keyword evidence="3" id="KW-1185">Reference proteome</keyword>
<protein>
    <submittedName>
        <fullName evidence="2">Uncharacterized protein</fullName>
    </submittedName>
</protein>
<name>A0A918K0K8_9ACTN</name>
<feature type="compositionally biased region" description="Polar residues" evidence="1">
    <location>
        <begin position="1"/>
        <end position="16"/>
    </location>
</feature>
<accession>A0A918K0K8</accession>
<feature type="region of interest" description="Disordered" evidence="1">
    <location>
        <begin position="1"/>
        <end position="63"/>
    </location>
</feature>
<evidence type="ECO:0000313" key="3">
    <source>
        <dbReference type="Proteomes" id="UP000645555"/>
    </source>
</evidence>
<dbReference type="EMBL" id="BMWD01000001">
    <property type="protein sequence ID" value="GGX40406.1"/>
    <property type="molecule type" value="Genomic_DNA"/>
</dbReference>
<evidence type="ECO:0000256" key="1">
    <source>
        <dbReference type="SAM" id="MobiDB-lite"/>
    </source>
</evidence>
<reference evidence="2" key="1">
    <citation type="journal article" date="2014" name="Int. J. Syst. Evol. Microbiol.">
        <title>Complete genome sequence of Corynebacterium casei LMG S-19264T (=DSM 44701T), isolated from a smear-ripened cheese.</title>
        <authorList>
            <consortium name="US DOE Joint Genome Institute (JGI-PGF)"/>
            <person name="Walter F."/>
            <person name="Albersmeier A."/>
            <person name="Kalinowski J."/>
            <person name="Ruckert C."/>
        </authorList>
    </citation>
    <scope>NUCLEOTIDE SEQUENCE</scope>
    <source>
        <strain evidence="2">JCM 4956</strain>
    </source>
</reference>
<organism evidence="2 3">
    <name type="scientific">Streptomyces fructofermentans</name>
    <dbReference type="NCBI Taxonomy" id="152141"/>
    <lineage>
        <taxon>Bacteria</taxon>
        <taxon>Bacillati</taxon>
        <taxon>Actinomycetota</taxon>
        <taxon>Actinomycetes</taxon>
        <taxon>Kitasatosporales</taxon>
        <taxon>Streptomycetaceae</taxon>
        <taxon>Streptomyces</taxon>
    </lineage>
</organism>
<sequence>MANNGQSKDLTLQSADSLGRWSGQHAEASLSSPGPQSRRVRLPHGGWTSPTGDRPEEVGLHGSKSTVQYHPLFRPLSPSPSALLAAAFRTRATPVRDTTEEHFVLPDLSDFSDLYQ</sequence>
<dbReference type="AlphaFoldDB" id="A0A918K0K8"/>
<gene>
    <name evidence="2" type="ORF">GCM10010515_03950</name>
</gene>
<comment type="caution">
    <text evidence="2">The sequence shown here is derived from an EMBL/GenBank/DDBJ whole genome shotgun (WGS) entry which is preliminary data.</text>
</comment>
<proteinExistence type="predicted"/>